<evidence type="ECO:0000256" key="1">
    <source>
        <dbReference type="SAM" id="MobiDB-lite"/>
    </source>
</evidence>
<dbReference type="Proteomes" id="UP001607302">
    <property type="component" value="Unassembled WGS sequence"/>
</dbReference>
<feature type="compositionally biased region" description="Basic residues" evidence="1">
    <location>
        <begin position="248"/>
        <end position="259"/>
    </location>
</feature>
<feature type="region of interest" description="Disordered" evidence="1">
    <location>
        <begin position="234"/>
        <end position="259"/>
    </location>
</feature>
<proteinExistence type="predicted"/>
<reference evidence="2 3" key="1">
    <citation type="journal article" date="2024" name="Ann. Entomol. Soc. Am.">
        <title>Genomic analyses of the southern and eastern yellowjacket wasps (Hymenoptera: Vespidae) reveal evolutionary signatures of social life.</title>
        <authorList>
            <person name="Catto M.A."/>
            <person name="Caine P.B."/>
            <person name="Orr S.E."/>
            <person name="Hunt B.G."/>
            <person name="Goodisman M.A.D."/>
        </authorList>
    </citation>
    <scope>NUCLEOTIDE SEQUENCE [LARGE SCALE GENOMIC DNA]</scope>
    <source>
        <strain evidence="2">233</strain>
        <tissue evidence="2">Head and thorax</tissue>
    </source>
</reference>
<accession>A0ABD2B7S9</accession>
<name>A0ABD2B7S9_VESSQ</name>
<sequence>MSLTAHSDPKKSNKLYHFTRRAEERATIPGSVREFRLVESVGLNTVLCVCIERSVEEKHVRGRYQWNASTSINGLVSWLIWESVSPEVAKILTIKESEKRKRRRGKKRKNVSHGNVWERIVIIGETIERGCVCEHGTKIRVKFYEEGLSNSRGRGSRRSSTREVKRSSIGSPGWIIKATNDILREVEEKKKENEEEEEKEWRLFSGQLNRSHGIAPWERLQESENLNLLVSRTSCDRRKSMSPTLRKKELKRKSRKKSR</sequence>
<organism evidence="2 3">
    <name type="scientific">Vespula squamosa</name>
    <name type="common">Southern yellow jacket</name>
    <name type="synonym">Wasp</name>
    <dbReference type="NCBI Taxonomy" id="30214"/>
    <lineage>
        <taxon>Eukaryota</taxon>
        <taxon>Metazoa</taxon>
        <taxon>Ecdysozoa</taxon>
        <taxon>Arthropoda</taxon>
        <taxon>Hexapoda</taxon>
        <taxon>Insecta</taxon>
        <taxon>Pterygota</taxon>
        <taxon>Neoptera</taxon>
        <taxon>Endopterygota</taxon>
        <taxon>Hymenoptera</taxon>
        <taxon>Apocrita</taxon>
        <taxon>Aculeata</taxon>
        <taxon>Vespoidea</taxon>
        <taxon>Vespidae</taxon>
        <taxon>Vespinae</taxon>
        <taxon>Vespula</taxon>
    </lineage>
</organism>
<dbReference type="EMBL" id="JAUDFV010000132">
    <property type="protein sequence ID" value="KAL2728780.1"/>
    <property type="molecule type" value="Genomic_DNA"/>
</dbReference>
<comment type="caution">
    <text evidence="2">The sequence shown here is derived from an EMBL/GenBank/DDBJ whole genome shotgun (WGS) entry which is preliminary data.</text>
</comment>
<evidence type="ECO:0000313" key="3">
    <source>
        <dbReference type="Proteomes" id="UP001607302"/>
    </source>
</evidence>
<dbReference type="AlphaFoldDB" id="A0ABD2B7S9"/>
<gene>
    <name evidence="2" type="ORF">V1478_006412</name>
</gene>
<keyword evidence="3" id="KW-1185">Reference proteome</keyword>
<protein>
    <submittedName>
        <fullName evidence="2">Uncharacterized protein</fullName>
    </submittedName>
</protein>
<evidence type="ECO:0000313" key="2">
    <source>
        <dbReference type="EMBL" id="KAL2728780.1"/>
    </source>
</evidence>